<dbReference type="InterPro" id="IPR046653">
    <property type="entry name" value="DUF6765"/>
</dbReference>
<dbReference type="RefSeq" id="WP_133514266.1">
    <property type="nucleotide sequence ID" value="NZ_SNWX01000004.1"/>
</dbReference>
<evidence type="ECO:0000313" key="1">
    <source>
        <dbReference type="EMBL" id="TDO94149.1"/>
    </source>
</evidence>
<dbReference type="OrthoDB" id="569000at2"/>
<reference evidence="1 2" key="1">
    <citation type="submission" date="2019-03" db="EMBL/GenBank/DDBJ databases">
        <title>Subsurface microbial communities from deep shales in Ohio and West Virginia, USA.</title>
        <authorList>
            <person name="Wrighton K."/>
        </authorList>
    </citation>
    <scope>NUCLEOTIDE SEQUENCE [LARGE SCALE GENOMIC DNA]</scope>
    <source>
        <strain evidence="1 2">MA284_T2</strain>
    </source>
</reference>
<dbReference type="Pfam" id="PF20551">
    <property type="entry name" value="DUF6765"/>
    <property type="match status" value="1"/>
</dbReference>
<accession>A0A4R6M2R5</accession>
<gene>
    <name evidence="1" type="ORF">DFR79_104115</name>
</gene>
<dbReference type="EMBL" id="SNWX01000004">
    <property type="protein sequence ID" value="TDO94149.1"/>
    <property type="molecule type" value="Genomic_DNA"/>
</dbReference>
<protein>
    <submittedName>
        <fullName evidence="1">Uncharacterized protein</fullName>
    </submittedName>
</protein>
<organism evidence="1 2">
    <name type="scientific">Halanaerobium saccharolyticum</name>
    <dbReference type="NCBI Taxonomy" id="43595"/>
    <lineage>
        <taxon>Bacteria</taxon>
        <taxon>Bacillati</taxon>
        <taxon>Bacillota</taxon>
        <taxon>Clostridia</taxon>
        <taxon>Halanaerobiales</taxon>
        <taxon>Halanaerobiaceae</taxon>
        <taxon>Halanaerobium</taxon>
    </lineage>
</organism>
<comment type="caution">
    <text evidence="1">The sequence shown here is derived from an EMBL/GenBank/DDBJ whole genome shotgun (WGS) entry which is preliminary data.</text>
</comment>
<proteinExistence type="predicted"/>
<dbReference type="AlphaFoldDB" id="A0A4R6M2R5"/>
<sequence>MKKDAHYYALLAMARSVGIEKETAHKIAYASQFVDDAKVNKITLAADNPSDLLSQLGDEIINAATCHSYSDLSTYNYSSMTANTSAFHFVPAYGHGQVYSYPDIPYLEWRYEYDATDNFSSQYQVSRVKNNEIFIDAFKKIKDILQKFLENNEQYRDDSIVEVNYEEFHSILTTRKVEEERIDDWKDFMLANGLLSSSDQNIIEYYHNMWLKKAFKDFINCDFEKRIVNRVHLADDFLQSNWYKYYQGIQWYKQLFFKAAEKNGLSIPNSYS</sequence>
<evidence type="ECO:0000313" key="2">
    <source>
        <dbReference type="Proteomes" id="UP000295064"/>
    </source>
</evidence>
<dbReference type="Proteomes" id="UP000295064">
    <property type="component" value="Unassembled WGS sequence"/>
</dbReference>
<name>A0A4R6M2R5_9FIRM</name>